<dbReference type="CDD" id="cd00488">
    <property type="entry name" value="PCD_DCoH"/>
    <property type="match status" value="1"/>
</dbReference>
<dbReference type="Pfam" id="PF18029">
    <property type="entry name" value="Glyoxalase_6"/>
    <property type="match status" value="1"/>
</dbReference>
<dbReference type="GO" id="GO:0008124">
    <property type="term" value="F:4-alpha-hydroxytetrahydrobiopterin dehydratase activity"/>
    <property type="evidence" value="ECO:0007669"/>
    <property type="project" value="UniProtKB-EC"/>
</dbReference>
<dbReference type="InterPro" id="IPR041581">
    <property type="entry name" value="Glyoxalase_6"/>
</dbReference>
<dbReference type="InterPro" id="IPR036428">
    <property type="entry name" value="PCD_sf"/>
</dbReference>
<evidence type="ECO:0000256" key="3">
    <source>
        <dbReference type="ARBA" id="ARBA00013252"/>
    </source>
</evidence>
<dbReference type="OrthoDB" id="15077at2"/>
<dbReference type="Gene3D" id="3.10.180.10">
    <property type="entry name" value="2,3-Dihydroxybiphenyl 1,2-Dioxygenase, domain 1"/>
    <property type="match status" value="1"/>
</dbReference>
<evidence type="ECO:0000313" key="7">
    <source>
        <dbReference type="EMBL" id="TQM96392.1"/>
    </source>
</evidence>
<dbReference type="RefSeq" id="WP_141818018.1">
    <property type="nucleotide sequence ID" value="NZ_BAAAIL010000003.1"/>
</dbReference>
<feature type="domain" description="Glyoxalase-like" evidence="6">
    <location>
        <begin position="110"/>
        <end position="211"/>
    </location>
</feature>
<comment type="caution">
    <text evidence="7">The sequence shown here is derived from an EMBL/GenBank/DDBJ whole genome shotgun (WGS) entry which is preliminary data.</text>
</comment>
<accession>A0A543KMU0</accession>
<dbReference type="Proteomes" id="UP000315133">
    <property type="component" value="Unassembled WGS sequence"/>
</dbReference>
<reference evidence="7 8" key="1">
    <citation type="submission" date="2019-06" db="EMBL/GenBank/DDBJ databases">
        <title>Sequencing the genomes of 1000 actinobacteria strains.</title>
        <authorList>
            <person name="Klenk H.-P."/>
        </authorList>
    </citation>
    <scope>NUCLEOTIDE SEQUENCE [LARGE SCALE GENOMIC DNA]</scope>
    <source>
        <strain evidence="7 8">DSM 12362</strain>
    </source>
</reference>
<keyword evidence="8" id="KW-1185">Reference proteome</keyword>
<dbReference type="SUPFAM" id="SSF54593">
    <property type="entry name" value="Glyoxalase/Bleomycin resistance protein/Dihydroxybiphenyl dioxygenase"/>
    <property type="match status" value="1"/>
</dbReference>
<evidence type="ECO:0000256" key="5">
    <source>
        <dbReference type="ARBA" id="ARBA00023239"/>
    </source>
</evidence>
<evidence type="ECO:0000256" key="1">
    <source>
        <dbReference type="ARBA" id="ARBA00001554"/>
    </source>
</evidence>
<evidence type="ECO:0000256" key="2">
    <source>
        <dbReference type="ARBA" id="ARBA00006472"/>
    </source>
</evidence>
<dbReference type="GO" id="GO:0006729">
    <property type="term" value="P:tetrahydrobiopterin biosynthetic process"/>
    <property type="evidence" value="ECO:0007669"/>
    <property type="project" value="InterPro"/>
</dbReference>
<dbReference type="EMBL" id="VFPU01000001">
    <property type="protein sequence ID" value="TQM96392.1"/>
    <property type="molecule type" value="Genomic_DNA"/>
</dbReference>
<evidence type="ECO:0000256" key="4">
    <source>
        <dbReference type="ARBA" id="ARBA00021735"/>
    </source>
</evidence>
<sequence length="219" mass="24045">MENARLTPTVASADPDLADWRVLLGRLTARYATGDFVTGSRLVAAITDIAEELDHHPDVDLRYPHVTVTTLSHDVGHLTDRDRELARRISLAARELGVAPVPAEVSSLEVALDVLDADAVRPFWAAVLGMRVDEEGDLYDPAGRISALWFQQMDEARPGRGRFHLDITVPHDVAQDRLREALAAGGRLVSEEHAPAWWVLADVEGNEVCVCTWQGRASS</sequence>
<gene>
    <name evidence="7" type="ORF">FB476_1258</name>
</gene>
<organism evidence="7 8">
    <name type="scientific">Ornithinimicrobium humiphilum</name>
    <dbReference type="NCBI Taxonomy" id="125288"/>
    <lineage>
        <taxon>Bacteria</taxon>
        <taxon>Bacillati</taxon>
        <taxon>Actinomycetota</taxon>
        <taxon>Actinomycetes</taxon>
        <taxon>Micrococcales</taxon>
        <taxon>Ornithinimicrobiaceae</taxon>
        <taxon>Ornithinimicrobium</taxon>
    </lineage>
</organism>
<protein>
    <recommendedName>
        <fullName evidence="4">Putative pterin-4-alpha-carbinolamine dehydratase</fullName>
        <ecNumber evidence="3">4.2.1.96</ecNumber>
    </recommendedName>
</protein>
<dbReference type="PANTHER" id="PTHR35908:SF1">
    <property type="entry name" value="CONSERVED PROTEIN"/>
    <property type="match status" value="1"/>
</dbReference>
<evidence type="ECO:0000313" key="8">
    <source>
        <dbReference type="Proteomes" id="UP000315133"/>
    </source>
</evidence>
<dbReference type="InterPro" id="IPR001533">
    <property type="entry name" value="Pterin_deHydtase"/>
</dbReference>
<dbReference type="CDD" id="cd06587">
    <property type="entry name" value="VOC"/>
    <property type="match status" value="1"/>
</dbReference>
<evidence type="ECO:0000259" key="6">
    <source>
        <dbReference type="Pfam" id="PF18029"/>
    </source>
</evidence>
<keyword evidence="5" id="KW-0456">Lyase</keyword>
<comment type="similarity">
    <text evidence="2">Belongs to the pterin-4-alpha-carbinolamine dehydratase family.</text>
</comment>
<dbReference type="Gene3D" id="3.30.1360.20">
    <property type="entry name" value="Transcriptional coactivator/pterin dehydratase"/>
    <property type="match status" value="1"/>
</dbReference>
<dbReference type="AlphaFoldDB" id="A0A543KMU0"/>
<dbReference type="EC" id="4.2.1.96" evidence="3"/>
<dbReference type="InterPro" id="IPR029068">
    <property type="entry name" value="Glyas_Bleomycin-R_OHBP_Dase"/>
</dbReference>
<comment type="catalytic activity">
    <reaction evidence="1">
        <text>(4aS,6R)-4a-hydroxy-L-erythro-5,6,7,8-tetrahydrobiopterin = (6R)-L-erythro-6,7-dihydrobiopterin + H2O</text>
        <dbReference type="Rhea" id="RHEA:11920"/>
        <dbReference type="ChEBI" id="CHEBI:15377"/>
        <dbReference type="ChEBI" id="CHEBI:15642"/>
        <dbReference type="ChEBI" id="CHEBI:43120"/>
        <dbReference type="EC" id="4.2.1.96"/>
    </reaction>
</comment>
<proteinExistence type="inferred from homology"/>
<dbReference type="SUPFAM" id="SSF55248">
    <property type="entry name" value="PCD-like"/>
    <property type="match status" value="1"/>
</dbReference>
<name>A0A543KMU0_9MICO</name>
<dbReference type="PANTHER" id="PTHR35908">
    <property type="entry name" value="HYPOTHETICAL FUSION PROTEIN"/>
    <property type="match status" value="1"/>
</dbReference>
<dbReference type="Pfam" id="PF01329">
    <property type="entry name" value="Pterin_4a"/>
    <property type="match status" value="1"/>
</dbReference>